<gene>
    <name evidence="2" type="ORF">OCU04_012557</name>
</gene>
<feature type="region of interest" description="Disordered" evidence="1">
    <location>
        <begin position="1"/>
        <end position="148"/>
    </location>
</feature>
<keyword evidence="3" id="KW-1185">Reference proteome</keyword>
<proteinExistence type="predicted"/>
<name>A0A9X0DDD0_9HELO</name>
<feature type="compositionally biased region" description="Basic residues" evidence="1">
    <location>
        <begin position="99"/>
        <end position="121"/>
    </location>
</feature>
<dbReference type="EMBL" id="JAPEIS010000016">
    <property type="protein sequence ID" value="KAJ8058365.1"/>
    <property type="molecule type" value="Genomic_DNA"/>
</dbReference>
<comment type="caution">
    <text evidence="2">The sequence shown here is derived from an EMBL/GenBank/DDBJ whole genome shotgun (WGS) entry which is preliminary data.</text>
</comment>
<reference evidence="2" key="1">
    <citation type="submission" date="2022-11" db="EMBL/GenBank/DDBJ databases">
        <title>Genome Resource of Sclerotinia nivalis Strain SnTB1, a Plant Pathogen Isolated from American Ginseng.</title>
        <authorList>
            <person name="Fan S."/>
        </authorList>
    </citation>
    <scope>NUCLEOTIDE SEQUENCE</scope>
    <source>
        <strain evidence="2">SnTB1</strain>
    </source>
</reference>
<evidence type="ECO:0000313" key="2">
    <source>
        <dbReference type="EMBL" id="KAJ8058365.1"/>
    </source>
</evidence>
<evidence type="ECO:0000313" key="3">
    <source>
        <dbReference type="Proteomes" id="UP001152300"/>
    </source>
</evidence>
<protein>
    <submittedName>
        <fullName evidence="2">Uncharacterized protein</fullName>
    </submittedName>
</protein>
<dbReference type="Proteomes" id="UP001152300">
    <property type="component" value="Unassembled WGS sequence"/>
</dbReference>
<organism evidence="2 3">
    <name type="scientific">Sclerotinia nivalis</name>
    <dbReference type="NCBI Taxonomy" id="352851"/>
    <lineage>
        <taxon>Eukaryota</taxon>
        <taxon>Fungi</taxon>
        <taxon>Dikarya</taxon>
        <taxon>Ascomycota</taxon>
        <taxon>Pezizomycotina</taxon>
        <taxon>Leotiomycetes</taxon>
        <taxon>Helotiales</taxon>
        <taxon>Sclerotiniaceae</taxon>
        <taxon>Sclerotinia</taxon>
    </lineage>
</organism>
<accession>A0A9X0DDD0</accession>
<dbReference type="AlphaFoldDB" id="A0A9X0DDD0"/>
<feature type="compositionally biased region" description="Polar residues" evidence="1">
    <location>
        <begin position="134"/>
        <end position="148"/>
    </location>
</feature>
<sequence length="217" mass="24047">MNNTKKMVTADSEPSSKNTGNQVASQSKDPGTPPRTPPNTRVISPPGAPRQRKVRPEAMWTPDEKPSTSRRAKIIPDSRLIASVAHREHARRSDSRSTSPHRRPLSSHRTRSPSNVHHRSRTFTEATFGPLLDNSGNHSVATRPSQPESHYEVGAGYFNMLPLPESAPSRKISEIISSELPDDQKVGKILRGSDANAMFHTEEGNSDEERDFWSGKL</sequence>
<feature type="compositionally biased region" description="Polar residues" evidence="1">
    <location>
        <begin position="1"/>
        <end position="29"/>
    </location>
</feature>
<evidence type="ECO:0000256" key="1">
    <source>
        <dbReference type="SAM" id="MobiDB-lite"/>
    </source>
</evidence>
<feature type="compositionally biased region" description="Basic and acidic residues" evidence="1">
    <location>
        <begin position="85"/>
        <end position="95"/>
    </location>
</feature>